<feature type="region of interest" description="Disordered" evidence="1">
    <location>
        <begin position="1"/>
        <end position="29"/>
    </location>
</feature>
<keyword evidence="3" id="KW-1185">Reference proteome</keyword>
<sequence>HEKKGPKKNSKTYNSRDSPVVTHLTTNPPVKGLSCGERTGSRVFLCLWSYV</sequence>
<feature type="non-terminal residue" evidence="2">
    <location>
        <position position="1"/>
    </location>
</feature>
<dbReference type="OrthoDB" id="3763505at2759"/>
<evidence type="ECO:0000313" key="3">
    <source>
        <dbReference type="Proteomes" id="UP000800039"/>
    </source>
</evidence>
<gene>
    <name evidence="2" type="ORF">K460DRAFT_239234</name>
</gene>
<protein>
    <submittedName>
        <fullName evidence="2">Uncharacterized protein</fullName>
    </submittedName>
</protein>
<feature type="compositionally biased region" description="Polar residues" evidence="1">
    <location>
        <begin position="11"/>
        <end position="28"/>
    </location>
</feature>
<dbReference type="EMBL" id="ML976614">
    <property type="protein sequence ID" value="KAF1851197.1"/>
    <property type="molecule type" value="Genomic_DNA"/>
</dbReference>
<evidence type="ECO:0000256" key="1">
    <source>
        <dbReference type="SAM" id="MobiDB-lite"/>
    </source>
</evidence>
<dbReference type="RefSeq" id="XP_040793760.1">
    <property type="nucleotide sequence ID" value="XM_040927303.1"/>
</dbReference>
<reference evidence="2" key="1">
    <citation type="submission" date="2020-01" db="EMBL/GenBank/DDBJ databases">
        <authorList>
            <consortium name="DOE Joint Genome Institute"/>
            <person name="Haridas S."/>
            <person name="Albert R."/>
            <person name="Binder M."/>
            <person name="Bloem J."/>
            <person name="Labutti K."/>
            <person name="Salamov A."/>
            <person name="Andreopoulos B."/>
            <person name="Baker S.E."/>
            <person name="Barry K."/>
            <person name="Bills G."/>
            <person name="Bluhm B.H."/>
            <person name="Cannon C."/>
            <person name="Castanera R."/>
            <person name="Culley D.E."/>
            <person name="Daum C."/>
            <person name="Ezra D."/>
            <person name="Gonzalez J.B."/>
            <person name="Henrissat B."/>
            <person name="Kuo A."/>
            <person name="Liang C."/>
            <person name="Lipzen A."/>
            <person name="Lutzoni F."/>
            <person name="Magnuson J."/>
            <person name="Mondo S."/>
            <person name="Nolan M."/>
            <person name="Ohm R."/>
            <person name="Pangilinan J."/>
            <person name="Park H.-J."/>
            <person name="Ramirez L."/>
            <person name="Alfaro M."/>
            <person name="Sun H."/>
            <person name="Tritt A."/>
            <person name="Yoshinaga Y."/>
            <person name="Zwiers L.-H."/>
            <person name="Turgeon B.G."/>
            <person name="Goodwin S.B."/>
            <person name="Spatafora J.W."/>
            <person name="Crous P.W."/>
            <person name="Grigoriev I.V."/>
        </authorList>
    </citation>
    <scope>NUCLEOTIDE SEQUENCE</scope>
    <source>
        <strain evidence="2">CBS 394.84</strain>
    </source>
</reference>
<feature type="non-terminal residue" evidence="2">
    <location>
        <position position="51"/>
    </location>
</feature>
<proteinExistence type="predicted"/>
<name>A0A9P4LEB0_9PLEO</name>
<dbReference type="Proteomes" id="UP000800039">
    <property type="component" value="Unassembled WGS sequence"/>
</dbReference>
<accession>A0A9P4LEB0</accession>
<evidence type="ECO:0000313" key="2">
    <source>
        <dbReference type="EMBL" id="KAF1851197.1"/>
    </source>
</evidence>
<dbReference type="GeneID" id="63844556"/>
<comment type="caution">
    <text evidence="2">The sequence shown here is derived from an EMBL/GenBank/DDBJ whole genome shotgun (WGS) entry which is preliminary data.</text>
</comment>
<dbReference type="AlphaFoldDB" id="A0A9P4LEB0"/>
<feature type="compositionally biased region" description="Basic residues" evidence="1">
    <location>
        <begin position="1"/>
        <end position="10"/>
    </location>
</feature>
<organism evidence="2 3">
    <name type="scientific">Cucurbitaria berberidis CBS 394.84</name>
    <dbReference type="NCBI Taxonomy" id="1168544"/>
    <lineage>
        <taxon>Eukaryota</taxon>
        <taxon>Fungi</taxon>
        <taxon>Dikarya</taxon>
        <taxon>Ascomycota</taxon>
        <taxon>Pezizomycotina</taxon>
        <taxon>Dothideomycetes</taxon>
        <taxon>Pleosporomycetidae</taxon>
        <taxon>Pleosporales</taxon>
        <taxon>Pleosporineae</taxon>
        <taxon>Cucurbitariaceae</taxon>
        <taxon>Cucurbitaria</taxon>
    </lineage>
</organism>